<evidence type="ECO:0000256" key="1">
    <source>
        <dbReference type="ARBA" id="ARBA00007447"/>
    </source>
</evidence>
<dbReference type="SUPFAM" id="SSF50630">
    <property type="entry name" value="Acid proteases"/>
    <property type="match status" value="1"/>
</dbReference>
<dbReference type="PROSITE" id="PS51767">
    <property type="entry name" value="PEPTIDASE_A1"/>
    <property type="match status" value="1"/>
</dbReference>
<dbReference type="InterPro" id="IPR001461">
    <property type="entry name" value="Aspartic_peptidase_A1"/>
</dbReference>
<dbReference type="PRINTS" id="PR00792">
    <property type="entry name" value="PEPSIN"/>
</dbReference>
<feature type="domain" description="Peptidase A1" evidence="6">
    <location>
        <begin position="97"/>
        <end position="414"/>
    </location>
</feature>
<dbReference type="PROSITE" id="PS00141">
    <property type="entry name" value="ASP_PROTEASE"/>
    <property type="match status" value="2"/>
</dbReference>
<name>A0A286UKB1_9AGAM</name>
<evidence type="ECO:0000259" key="6">
    <source>
        <dbReference type="PROSITE" id="PS51767"/>
    </source>
</evidence>
<evidence type="ECO:0000313" key="8">
    <source>
        <dbReference type="Proteomes" id="UP000217199"/>
    </source>
</evidence>
<evidence type="ECO:0000256" key="5">
    <source>
        <dbReference type="SAM" id="SignalP"/>
    </source>
</evidence>
<evidence type="ECO:0000313" key="7">
    <source>
        <dbReference type="EMBL" id="PAV20056.1"/>
    </source>
</evidence>
<keyword evidence="4 7" id="KW-0645">Protease</keyword>
<dbReference type="STRING" id="2282107.A0A286UKB1"/>
<reference evidence="7 8" key="1">
    <citation type="journal article" date="2017" name="Mol. Ecol.">
        <title>Comparative and population genomic landscape of Phellinus noxius: A hypervariable fungus causing root rot in trees.</title>
        <authorList>
            <person name="Chung C.L."/>
            <person name="Lee T.J."/>
            <person name="Akiba M."/>
            <person name="Lee H.H."/>
            <person name="Kuo T.H."/>
            <person name="Liu D."/>
            <person name="Ke H.M."/>
            <person name="Yokoi T."/>
            <person name="Roa M.B."/>
            <person name="Lu M.J."/>
            <person name="Chang Y.Y."/>
            <person name="Ann P.J."/>
            <person name="Tsai J.N."/>
            <person name="Chen C.Y."/>
            <person name="Tzean S.S."/>
            <person name="Ota Y."/>
            <person name="Hattori T."/>
            <person name="Sahashi N."/>
            <person name="Liou R.F."/>
            <person name="Kikuchi T."/>
            <person name="Tsai I.J."/>
        </authorList>
    </citation>
    <scope>NUCLEOTIDE SEQUENCE [LARGE SCALE GENOMIC DNA]</scope>
    <source>
        <strain evidence="7 8">FFPRI411160</strain>
    </source>
</reference>
<proteinExistence type="inferred from homology"/>
<gene>
    <name evidence="7" type="ORF">PNOK_0499000</name>
</gene>
<dbReference type="OrthoDB" id="660550at2759"/>
<dbReference type="AlphaFoldDB" id="A0A286UKB1"/>
<accession>A0A286UKB1</accession>
<dbReference type="InterPro" id="IPR001969">
    <property type="entry name" value="Aspartic_peptidase_AS"/>
</dbReference>
<keyword evidence="2 4" id="KW-0064">Aspartyl protease</keyword>
<dbReference type="Proteomes" id="UP000217199">
    <property type="component" value="Unassembled WGS sequence"/>
</dbReference>
<dbReference type="EMBL" id="NBII01000004">
    <property type="protein sequence ID" value="PAV20056.1"/>
    <property type="molecule type" value="Genomic_DNA"/>
</dbReference>
<dbReference type="GO" id="GO:0006508">
    <property type="term" value="P:proteolysis"/>
    <property type="evidence" value="ECO:0007669"/>
    <property type="project" value="UniProtKB-KW"/>
</dbReference>
<comment type="similarity">
    <text evidence="1 4">Belongs to the peptidase A1 family.</text>
</comment>
<feature type="active site" evidence="3">
    <location>
        <position position="296"/>
    </location>
</feature>
<dbReference type="GO" id="GO:0004190">
    <property type="term" value="F:aspartic-type endopeptidase activity"/>
    <property type="evidence" value="ECO:0007669"/>
    <property type="project" value="UniProtKB-KW"/>
</dbReference>
<evidence type="ECO:0000256" key="4">
    <source>
        <dbReference type="RuleBase" id="RU000454"/>
    </source>
</evidence>
<dbReference type="PANTHER" id="PTHR47966:SF51">
    <property type="entry name" value="BETA-SITE APP-CLEAVING ENZYME, ISOFORM A-RELATED"/>
    <property type="match status" value="1"/>
</dbReference>
<feature type="signal peptide" evidence="5">
    <location>
        <begin position="1"/>
        <end position="19"/>
    </location>
</feature>
<keyword evidence="5" id="KW-0732">Signal</keyword>
<dbReference type="InterPro" id="IPR034164">
    <property type="entry name" value="Pepsin-like_dom"/>
</dbReference>
<comment type="caution">
    <text evidence="7">The sequence shown here is derived from an EMBL/GenBank/DDBJ whole genome shotgun (WGS) entry which is preliminary data.</text>
</comment>
<evidence type="ECO:0000256" key="3">
    <source>
        <dbReference type="PIRSR" id="PIRSR601461-1"/>
    </source>
</evidence>
<keyword evidence="4" id="KW-0378">Hydrolase</keyword>
<feature type="active site" evidence="3">
    <location>
        <position position="115"/>
    </location>
</feature>
<protein>
    <submittedName>
        <fullName evidence="7">Acid protease</fullName>
    </submittedName>
</protein>
<dbReference type="InParanoid" id="A0A286UKB1"/>
<dbReference type="Gene3D" id="2.40.70.10">
    <property type="entry name" value="Acid Proteases"/>
    <property type="match status" value="2"/>
</dbReference>
<sequence length="424" mass="45110">MFSTTQLLVFVNLALKVTSAPTAVQHQSKSTITLPFALSLNLNGSTLPEIDRARAEHAINHGRQIGQAIKSGTKQSIPLQFEKRAISFDVTNTAVSYITSVGVGNPPTNYNLLIDTGSSITWIGANNGYVHTSTSVNTGKKVSVHYGSGSMSGYQYVDSVSLQSGLSIHNQSIGVASTSNGLPRQVDGILGIGPVDLTAGTVQDTSRVPTVTDNLSSQNKISSEIIGISFNPTTSLSSSNGELTFGGVDQSKYTGSITYTPITKTSPSKHYWGIDQSVTYGSSNSGIISMTAGIVDTGTTLVLFASDAYNRYKSITGATVDNKTGLLRISSSQYSKLQSLYFVIGGTRFEFTANAQIWPRQLNGHIGGTPDDIYLIVSDLGSLSGKGFDSINGFTFLERFYSVYDTTNNRVGIATTPNTYSTTN</sequence>
<dbReference type="PANTHER" id="PTHR47966">
    <property type="entry name" value="BETA-SITE APP-CLEAVING ENZYME, ISOFORM A-RELATED"/>
    <property type="match status" value="1"/>
</dbReference>
<feature type="chain" id="PRO_5013622033" evidence="5">
    <location>
        <begin position="20"/>
        <end position="424"/>
    </location>
</feature>
<dbReference type="CDD" id="cd05471">
    <property type="entry name" value="pepsin_like"/>
    <property type="match status" value="1"/>
</dbReference>
<dbReference type="Pfam" id="PF00026">
    <property type="entry name" value="Asp"/>
    <property type="match status" value="1"/>
</dbReference>
<dbReference type="InterPro" id="IPR033121">
    <property type="entry name" value="PEPTIDASE_A1"/>
</dbReference>
<keyword evidence="8" id="KW-1185">Reference proteome</keyword>
<evidence type="ECO:0000256" key="2">
    <source>
        <dbReference type="ARBA" id="ARBA00022750"/>
    </source>
</evidence>
<organism evidence="7 8">
    <name type="scientific">Pyrrhoderma noxium</name>
    <dbReference type="NCBI Taxonomy" id="2282107"/>
    <lineage>
        <taxon>Eukaryota</taxon>
        <taxon>Fungi</taxon>
        <taxon>Dikarya</taxon>
        <taxon>Basidiomycota</taxon>
        <taxon>Agaricomycotina</taxon>
        <taxon>Agaricomycetes</taxon>
        <taxon>Hymenochaetales</taxon>
        <taxon>Hymenochaetaceae</taxon>
        <taxon>Pyrrhoderma</taxon>
    </lineage>
</organism>
<dbReference type="InterPro" id="IPR021109">
    <property type="entry name" value="Peptidase_aspartic_dom_sf"/>
</dbReference>